<feature type="domain" description="Response regulatory" evidence="12">
    <location>
        <begin position="1122"/>
        <end position="1237"/>
    </location>
</feature>
<dbReference type="InterPro" id="IPR011006">
    <property type="entry name" value="CheY-like_superfamily"/>
</dbReference>
<comment type="caution">
    <text evidence="13">The sequence shown here is derived from an EMBL/GenBank/DDBJ whole genome shotgun (WGS) entry which is preliminary data.</text>
</comment>
<evidence type="ECO:0000313" key="13">
    <source>
        <dbReference type="EMBL" id="MFC4872995.1"/>
    </source>
</evidence>
<feature type="modified residue" description="4-aspartylphosphate" evidence="7">
    <location>
        <position position="1170"/>
    </location>
</feature>
<dbReference type="SUPFAM" id="SSF46689">
    <property type="entry name" value="Homeodomain-like"/>
    <property type="match status" value="1"/>
</dbReference>
<dbReference type="PANTHER" id="PTHR43547:SF2">
    <property type="entry name" value="HYBRID SIGNAL TRANSDUCTION HISTIDINE KINASE C"/>
    <property type="match status" value="1"/>
</dbReference>
<keyword evidence="14" id="KW-1185">Reference proteome</keyword>
<dbReference type="CDD" id="cd00082">
    <property type="entry name" value="HisKA"/>
    <property type="match status" value="1"/>
</dbReference>
<evidence type="ECO:0000256" key="5">
    <source>
        <dbReference type="ARBA" id="ARBA00023125"/>
    </source>
</evidence>
<keyword evidence="5" id="KW-0238">DNA-binding</keyword>
<keyword evidence="8" id="KW-0472">Membrane</keyword>
<dbReference type="Gene3D" id="2.130.10.10">
    <property type="entry name" value="YVTN repeat-like/Quinoprotein amine dehydrogenase"/>
    <property type="match status" value="2"/>
</dbReference>
<dbReference type="SMART" id="SM00448">
    <property type="entry name" value="REC"/>
    <property type="match status" value="1"/>
</dbReference>
<dbReference type="InterPro" id="IPR004358">
    <property type="entry name" value="Sig_transdc_His_kin-like_C"/>
</dbReference>
<name>A0ABV9T2P2_9BACT</name>
<dbReference type="PRINTS" id="PR00344">
    <property type="entry name" value="BCTRLSENSOR"/>
</dbReference>
<reference evidence="14" key="1">
    <citation type="journal article" date="2019" name="Int. J. Syst. Evol. Microbiol.">
        <title>The Global Catalogue of Microorganisms (GCM) 10K type strain sequencing project: providing services to taxonomists for standard genome sequencing and annotation.</title>
        <authorList>
            <consortium name="The Broad Institute Genomics Platform"/>
            <consortium name="The Broad Institute Genome Sequencing Center for Infectious Disease"/>
            <person name="Wu L."/>
            <person name="Ma J."/>
        </authorList>
    </citation>
    <scope>NUCLEOTIDE SEQUENCE [LARGE SCALE GENOMIC DNA]</scope>
    <source>
        <strain evidence="14">CGMCC 4.7466</strain>
    </source>
</reference>
<dbReference type="InterPro" id="IPR015943">
    <property type="entry name" value="WD40/YVTN_repeat-like_dom_sf"/>
</dbReference>
<organism evidence="13 14">
    <name type="scientific">Negadavirga shengliensis</name>
    <dbReference type="NCBI Taxonomy" id="1389218"/>
    <lineage>
        <taxon>Bacteria</taxon>
        <taxon>Pseudomonadati</taxon>
        <taxon>Bacteroidota</taxon>
        <taxon>Cytophagia</taxon>
        <taxon>Cytophagales</taxon>
        <taxon>Cyclobacteriaceae</taxon>
        <taxon>Negadavirga</taxon>
    </lineage>
</organism>
<dbReference type="Pfam" id="PF12833">
    <property type="entry name" value="HTH_18"/>
    <property type="match status" value="1"/>
</dbReference>
<dbReference type="RefSeq" id="WP_377065575.1">
    <property type="nucleotide sequence ID" value="NZ_JBHSJJ010000008.1"/>
</dbReference>
<dbReference type="InterPro" id="IPR001789">
    <property type="entry name" value="Sig_transdc_resp-reg_receiver"/>
</dbReference>
<dbReference type="SUPFAM" id="SSF55874">
    <property type="entry name" value="ATPase domain of HSP90 chaperone/DNA topoisomerase II/histidine kinase"/>
    <property type="match status" value="1"/>
</dbReference>
<dbReference type="InterPro" id="IPR011123">
    <property type="entry name" value="Y_Y_Y"/>
</dbReference>
<dbReference type="InterPro" id="IPR003594">
    <property type="entry name" value="HATPase_dom"/>
</dbReference>
<dbReference type="InterPro" id="IPR009057">
    <property type="entry name" value="Homeodomain-like_sf"/>
</dbReference>
<dbReference type="InterPro" id="IPR036890">
    <property type="entry name" value="HATPase_C_sf"/>
</dbReference>
<dbReference type="PANTHER" id="PTHR43547">
    <property type="entry name" value="TWO-COMPONENT HISTIDINE KINASE"/>
    <property type="match status" value="1"/>
</dbReference>
<evidence type="ECO:0000259" key="12">
    <source>
        <dbReference type="PROSITE" id="PS50110"/>
    </source>
</evidence>
<evidence type="ECO:0000256" key="2">
    <source>
        <dbReference type="ARBA" id="ARBA00012438"/>
    </source>
</evidence>
<dbReference type="EC" id="2.7.13.3" evidence="2"/>
<dbReference type="Pfam" id="PF07494">
    <property type="entry name" value="Reg_prop"/>
    <property type="match status" value="6"/>
</dbReference>
<keyword evidence="6" id="KW-0804">Transcription</keyword>
<proteinExistence type="predicted"/>
<feature type="transmembrane region" description="Helical" evidence="8">
    <location>
        <begin position="818"/>
        <end position="839"/>
    </location>
</feature>
<dbReference type="Gene3D" id="3.30.565.10">
    <property type="entry name" value="Histidine kinase-like ATPase, C-terminal domain"/>
    <property type="match status" value="1"/>
</dbReference>
<dbReference type="InterPro" id="IPR005467">
    <property type="entry name" value="His_kinase_dom"/>
</dbReference>
<gene>
    <name evidence="13" type="ORF">ACFPFU_14955</name>
</gene>
<dbReference type="Pfam" id="PF00072">
    <property type="entry name" value="Response_reg"/>
    <property type="match status" value="1"/>
</dbReference>
<evidence type="ECO:0000256" key="4">
    <source>
        <dbReference type="ARBA" id="ARBA00023015"/>
    </source>
</evidence>
<accession>A0ABV9T2P2</accession>
<feature type="domain" description="Histidine kinase" evidence="11">
    <location>
        <begin position="871"/>
        <end position="1089"/>
    </location>
</feature>
<keyword evidence="9" id="KW-0732">Signal</keyword>
<evidence type="ECO:0000259" key="10">
    <source>
        <dbReference type="PROSITE" id="PS01124"/>
    </source>
</evidence>
<dbReference type="PROSITE" id="PS01124">
    <property type="entry name" value="HTH_ARAC_FAMILY_2"/>
    <property type="match status" value="1"/>
</dbReference>
<evidence type="ECO:0000256" key="3">
    <source>
        <dbReference type="ARBA" id="ARBA00022553"/>
    </source>
</evidence>
<keyword evidence="8" id="KW-0812">Transmembrane</keyword>
<evidence type="ECO:0000256" key="8">
    <source>
        <dbReference type="SAM" id="Phobius"/>
    </source>
</evidence>
<dbReference type="InterPro" id="IPR011110">
    <property type="entry name" value="Reg_prop"/>
</dbReference>
<dbReference type="Proteomes" id="UP001595818">
    <property type="component" value="Unassembled WGS sequence"/>
</dbReference>
<dbReference type="InterPro" id="IPR011047">
    <property type="entry name" value="Quinoprotein_ADH-like_sf"/>
</dbReference>
<evidence type="ECO:0000256" key="7">
    <source>
        <dbReference type="PROSITE-ProRule" id="PRU00169"/>
    </source>
</evidence>
<evidence type="ECO:0000313" key="14">
    <source>
        <dbReference type="Proteomes" id="UP001595818"/>
    </source>
</evidence>
<dbReference type="PROSITE" id="PS50110">
    <property type="entry name" value="RESPONSE_REGULATORY"/>
    <property type="match status" value="1"/>
</dbReference>
<dbReference type="Gene3D" id="2.60.40.10">
    <property type="entry name" value="Immunoglobulins"/>
    <property type="match status" value="1"/>
</dbReference>
<dbReference type="SUPFAM" id="SSF50998">
    <property type="entry name" value="Quinoprotein alcohol dehydrogenase-like"/>
    <property type="match status" value="1"/>
</dbReference>
<keyword evidence="8" id="KW-1133">Transmembrane helix</keyword>
<sequence>MHYKLVCLFVFAFLFSVDPAAGQESGSMLFKKLEGDKALSNGDVQAIFKDQDGLMWFGTANGLNRYDGTSMRTFLSDDADSSALSQNSIFRIYEGPEGNLWLKNFNRIFNVYLKEEEIFERSLGRMAQKYQLKSEQVKMVFKDSKGRYWFVHPFEGMTLYDPSNKKATYFAQNSSIQGSLSYNHVSYIDEAPDGDFWVVYQNGAVDVLDSENLTAVKSYKADKFLDPALSYQLEIFMDEDGDAWIFCPDYALGLAHISTSTSSIRYINDTSSVFRLNNPLIQSIMEYPKGKIWVGTDHGGINLIDKHNQSVSYILHQPEEPRSISHNAVYALYRDEQDVIWIGTHKKGIHLYHSSISRFDLVRRDMQQTSPLPFNDVNAFEEDQNGYLYIGSNGGGLWKYDPVNKTSHDVFPVTGPGLQPGEVIVDMKMDRDGMLWIGTYQNGLYAYDGDSFKHFTADLLKPGSLRDNNIWKIFEDSKGRLWVGTLREGLHLYDRTTEKFIHFPADGEEFPLSNKYVTALLEDEKGNIWVGGNNGIDVFNIDNGFHKFFSGKSDDVSGLSIKYVTELAKDHEGIIWVTTSKGLAYYDRRKDRFVSFNKAKGLPNEYLISVLAEKNGNLWISSQGGLIHANVDRTGDVFELEFGHFDEGDGLQSAYFNKNAAFASKKGNFYFGGSNGFNVLDPEAFNFNTSEPKVVFTEFQLFNQPVAVHEEINGRSLLSSSLNQAEKIQLRHHENIFSVSFSALNYFNPAKSRFLYKLEGFNEEWIMLQTPPFKVTYTNLDPGNYRLVVKATNIDGILGNDEYSLRIEIKAPFWKTPLAYVGYFILFFILFILAWRWFVARERERLKRQDELKESRRLAELDKMKTRFFTNVSHEFRTPLTLILAPVEKLLQDRPDSPEVFQYQTIQKNAKRLLLLINQLLDIKNIEKEGLKLSPSEGDIIAFVEENVKSFQGISQKKNIDLSFSSNVRSISTTFDPDKLEKIVFNFLSNAFKFTPDGGSIHVELEFSQRGNAEGMLAIRFEDNGIGIDDKHIDKIFDRYFTMESENNQGTGIGLSLAMEFTKLHKGTIEVKSKKGEGSVFEVRLPLKVDENILVWEKYAVDNGKESLFSLGDSPENTVKPSILIVEDNEELRQYLSEVLRREYNVLQASHGKEGLEIALHYIPDLVISDLLMPHMDGATLCKQIKTNIKTSHIPVILLTAKTSEEDQLQGIDSGCNLYMHKPFNLEILASSIHNLLSERERLQKHYRKKITVDTSEEELESLDDRLIQNAVAIVEKEIDNPEFSVEQLSRELGMSRVHLYKKISSLTGNGPLEFIRMIRLQRAAQLLEKHQFTVSEIAYKVGYNNAKYFSRHFKATYGSLPSQYVKDKNTA</sequence>
<dbReference type="InterPro" id="IPR018060">
    <property type="entry name" value="HTH_AraC"/>
</dbReference>
<dbReference type="Pfam" id="PF07495">
    <property type="entry name" value="Y_Y_Y"/>
    <property type="match status" value="1"/>
</dbReference>
<dbReference type="InterPro" id="IPR013783">
    <property type="entry name" value="Ig-like_fold"/>
</dbReference>
<dbReference type="Pfam" id="PF00512">
    <property type="entry name" value="HisKA"/>
    <property type="match status" value="1"/>
</dbReference>
<dbReference type="InterPro" id="IPR036097">
    <property type="entry name" value="HisK_dim/P_sf"/>
</dbReference>
<dbReference type="Pfam" id="PF02518">
    <property type="entry name" value="HATPase_c"/>
    <property type="match status" value="1"/>
</dbReference>
<protein>
    <recommendedName>
        <fullName evidence="2">histidine kinase</fullName>
        <ecNumber evidence="2">2.7.13.3</ecNumber>
    </recommendedName>
</protein>
<dbReference type="Gene3D" id="3.40.50.2300">
    <property type="match status" value="1"/>
</dbReference>
<dbReference type="SMART" id="SM00388">
    <property type="entry name" value="HisKA"/>
    <property type="match status" value="1"/>
</dbReference>
<dbReference type="PROSITE" id="PS50109">
    <property type="entry name" value="HIS_KIN"/>
    <property type="match status" value="1"/>
</dbReference>
<evidence type="ECO:0000256" key="9">
    <source>
        <dbReference type="SAM" id="SignalP"/>
    </source>
</evidence>
<dbReference type="SUPFAM" id="SSF47384">
    <property type="entry name" value="Homodimeric domain of signal transducing histidine kinase"/>
    <property type="match status" value="1"/>
</dbReference>
<dbReference type="SMART" id="SM00342">
    <property type="entry name" value="HTH_ARAC"/>
    <property type="match status" value="1"/>
</dbReference>
<evidence type="ECO:0000256" key="1">
    <source>
        <dbReference type="ARBA" id="ARBA00000085"/>
    </source>
</evidence>
<comment type="catalytic activity">
    <reaction evidence="1">
        <text>ATP + protein L-histidine = ADP + protein N-phospho-L-histidine.</text>
        <dbReference type="EC" id="2.7.13.3"/>
    </reaction>
</comment>
<evidence type="ECO:0000256" key="6">
    <source>
        <dbReference type="ARBA" id="ARBA00023163"/>
    </source>
</evidence>
<keyword evidence="3 7" id="KW-0597">Phosphoprotein</keyword>
<feature type="chain" id="PRO_5046085327" description="histidine kinase" evidence="9">
    <location>
        <begin position="23"/>
        <end position="1372"/>
    </location>
</feature>
<dbReference type="EMBL" id="JBHSJJ010000008">
    <property type="protein sequence ID" value="MFC4872995.1"/>
    <property type="molecule type" value="Genomic_DNA"/>
</dbReference>
<dbReference type="SUPFAM" id="SSF52172">
    <property type="entry name" value="CheY-like"/>
    <property type="match status" value="1"/>
</dbReference>
<dbReference type="Gene3D" id="1.10.287.130">
    <property type="match status" value="1"/>
</dbReference>
<dbReference type="PROSITE" id="PS00041">
    <property type="entry name" value="HTH_ARAC_FAMILY_1"/>
    <property type="match status" value="1"/>
</dbReference>
<dbReference type="InterPro" id="IPR003661">
    <property type="entry name" value="HisK_dim/P_dom"/>
</dbReference>
<evidence type="ECO:0000259" key="11">
    <source>
        <dbReference type="PROSITE" id="PS50109"/>
    </source>
</evidence>
<dbReference type="Gene3D" id="1.10.10.60">
    <property type="entry name" value="Homeodomain-like"/>
    <property type="match status" value="1"/>
</dbReference>
<feature type="signal peptide" evidence="9">
    <location>
        <begin position="1"/>
        <end position="22"/>
    </location>
</feature>
<feature type="domain" description="HTH araC/xylS-type" evidence="10">
    <location>
        <begin position="1269"/>
        <end position="1368"/>
    </location>
</feature>
<dbReference type="InterPro" id="IPR018062">
    <property type="entry name" value="HTH_AraC-typ_CS"/>
</dbReference>
<dbReference type="CDD" id="cd17574">
    <property type="entry name" value="REC_OmpR"/>
    <property type="match status" value="1"/>
</dbReference>
<dbReference type="SUPFAM" id="SSF63829">
    <property type="entry name" value="Calcium-dependent phosphotriesterase"/>
    <property type="match status" value="2"/>
</dbReference>
<keyword evidence="4" id="KW-0805">Transcription regulation</keyword>
<dbReference type="SMART" id="SM00387">
    <property type="entry name" value="HATPase_c"/>
    <property type="match status" value="1"/>
</dbReference>